<keyword evidence="7 8" id="KW-0472">Membrane</keyword>
<dbReference type="AlphaFoldDB" id="A0A7D6ZYS0"/>
<keyword evidence="2" id="KW-0813">Transport</keyword>
<proteinExistence type="predicted"/>
<keyword evidence="6 8" id="KW-1133">Transmembrane helix</keyword>
<keyword evidence="3" id="KW-1003">Cell membrane</keyword>
<dbReference type="EMBL" id="CP059378">
    <property type="protein sequence ID" value="QLY78855.1"/>
    <property type="molecule type" value="Genomic_DNA"/>
</dbReference>
<feature type="transmembrane region" description="Helical" evidence="8">
    <location>
        <begin position="332"/>
        <end position="353"/>
    </location>
</feature>
<evidence type="ECO:0000256" key="5">
    <source>
        <dbReference type="ARBA" id="ARBA00022692"/>
    </source>
</evidence>
<evidence type="ECO:0000256" key="4">
    <source>
        <dbReference type="ARBA" id="ARBA00022519"/>
    </source>
</evidence>
<dbReference type="Pfam" id="PF12832">
    <property type="entry name" value="MFS_1_like"/>
    <property type="match status" value="1"/>
</dbReference>
<sequence length="384" mass="42997">MEDRKQKYLYIVLYVLIYIAFSFAMTQFTPFLSKLGYDSMERGVLLSSFAVMTIILQLLFGFLSDKYQTVKKFMVVALLIYAVSSYMFYSKEVQNFTFHMIVIAISGGLINTCCGLSDTWILGNTEYLRSRLSFIKAFGSIGWAVGSIILPIIIYRFGYVGLGNGILILCIFSLGVMYFIKDVQGSSKDIEKAGLDDIKELILNKKYNLLVFVLFLMYCVIVTNNSAVVDKMLILGATDSQIGYKWSIQSVIEIPTYLFGGYLLRRFNHYFLLKTSAIALTVQFLLFGFSSSVVGIIILSLFQVLTTPLLLIASKNLIFELTNDKMKSTGQLYALSIFTGLSSLLIPTCAGAITRYFSVNVTLFVAASLSAIAFSLINILKRMN</sequence>
<feature type="transmembrane region" description="Helical" evidence="8">
    <location>
        <begin position="246"/>
        <end position="264"/>
    </location>
</feature>
<evidence type="ECO:0000256" key="1">
    <source>
        <dbReference type="ARBA" id="ARBA00004429"/>
    </source>
</evidence>
<evidence type="ECO:0000256" key="7">
    <source>
        <dbReference type="ARBA" id="ARBA00023136"/>
    </source>
</evidence>
<evidence type="ECO:0000256" key="2">
    <source>
        <dbReference type="ARBA" id="ARBA00022448"/>
    </source>
</evidence>
<dbReference type="InterPro" id="IPR024989">
    <property type="entry name" value="MFS_assoc_dom"/>
</dbReference>
<evidence type="ECO:0000256" key="8">
    <source>
        <dbReference type="SAM" id="Phobius"/>
    </source>
</evidence>
<feature type="transmembrane region" description="Helical" evidence="8">
    <location>
        <begin position="12"/>
        <end position="32"/>
    </location>
</feature>
<dbReference type="InterPro" id="IPR020846">
    <property type="entry name" value="MFS_dom"/>
</dbReference>
<protein>
    <submittedName>
        <fullName evidence="10">MFS transporter</fullName>
    </submittedName>
</protein>
<feature type="transmembrane region" description="Helical" evidence="8">
    <location>
        <begin position="271"/>
        <end position="287"/>
    </location>
</feature>
<dbReference type="KEGG" id="cint:HZF06_17455"/>
<evidence type="ECO:0000313" key="10">
    <source>
        <dbReference type="EMBL" id="QLY78855.1"/>
    </source>
</evidence>
<feature type="transmembrane region" description="Helical" evidence="8">
    <location>
        <begin position="161"/>
        <end position="180"/>
    </location>
</feature>
<reference evidence="10 11" key="1">
    <citation type="submission" date="2020-07" db="EMBL/GenBank/DDBJ databases">
        <title>Electron transfer.</title>
        <authorList>
            <person name="Huang L."/>
            <person name="Liu X."/>
            <person name="Zhou S."/>
        </authorList>
    </citation>
    <scope>NUCLEOTIDE SEQUENCE [LARGE SCALE GENOMIC DNA]</scope>
    <source>
        <strain evidence="10 11">Lx1</strain>
    </source>
</reference>
<dbReference type="SUPFAM" id="SSF103473">
    <property type="entry name" value="MFS general substrate transporter"/>
    <property type="match status" value="1"/>
</dbReference>
<feature type="transmembrane region" description="Helical" evidence="8">
    <location>
        <begin position="134"/>
        <end position="155"/>
    </location>
</feature>
<feature type="transmembrane region" description="Helical" evidence="8">
    <location>
        <begin position="207"/>
        <end position="226"/>
    </location>
</feature>
<gene>
    <name evidence="10" type="ORF">HZF06_17455</name>
</gene>
<feature type="transmembrane region" description="Helical" evidence="8">
    <location>
        <begin position="101"/>
        <end position="122"/>
    </location>
</feature>
<evidence type="ECO:0000256" key="3">
    <source>
        <dbReference type="ARBA" id="ARBA00022475"/>
    </source>
</evidence>
<evidence type="ECO:0000259" key="9">
    <source>
        <dbReference type="PROSITE" id="PS50850"/>
    </source>
</evidence>
<dbReference type="GO" id="GO:0022857">
    <property type="term" value="F:transmembrane transporter activity"/>
    <property type="evidence" value="ECO:0007669"/>
    <property type="project" value="InterPro"/>
</dbReference>
<accession>A0A7D6ZYS0</accession>
<feature type="transmembrane region" description="Helical" evidence="8">
    <location>
        <begin position="293"/>
        <end position="312"/>
    </location>
</feature>
<dbReference type="PROSITE" id="PS50850">
    <property type="entry name" value="MFS"/>
    <property type="match status" value="1"/>
</dbReference>
<dbReference type="PANTHER" id="PTHR23522:SF10">
    <property type="entry name" value="3-PHENYLPROPIONIC ACID TRANSPORTER-RELATED"/>
    <property type="match status" value="1"/>
</dbReference>
<dbReference type="InterPro" id="IPR036259">
    <property type="entry name" value="MFS_trans_sf"/>
</dbReference>
<dbReference type="GO" id="GO:0005886">
    <property type="term" value="C:plasma membrane"/>
    <property type="evidence" value="ECO:0007669"/>
    <property type="project" value="UniProtKB-SubCell"/>
</dbReference>
<feature type="domain" description="Major facilitator superfamily (MFS) profile" evidence="9">
    <location>
        <begin position="1"/>
        <end position="384"/>
    </location>
</feature>
<comment type="subcellular location">
    <subcellularLocation>
        <location evidence="1">Cell inner membrane</location>
        <topology evidence="1">Multi-pass membrane protein</topology>
    </subcellularLocation>
</comment>
<dbReference type="Proteomes" id="UP000512286">
    <property type="component" value="Chromosome"/>
</dbReference>
<dbReference type="Gene3D" id="1.20.1250.20">
    <property type="entry name" value="MFS general substrate transporter like domains"/>
    <property type="match status" value="2"/>
</dbReference>
<dbReference type="PANTHER" id="PTHR23522">
    <property type="entry name" value="BLL5896 PROTEIN"/>
    <property type="match status" value="1"/>
</dbReference>
<dbReference type="RefSeq" id="WP_181601121.1">
    <property type="nucleotide sequence ID" value="NZ_CP059378.1"/>
</dbReference>
<feature type="transmembrane region" description="Helical" evidence="8">
    <location>
        <begin position="44"/>
        <end position="63"/>
    </location>
</feature>
<organism evidence="10 11">
    <name type="scientific">Clostridium intestinale</name>
    <dbReference type="NCBI Taxonomy" id="36845"/>
    <lineage>
        <taxon>Bacteria</taxon>
        <taxon>Bacillati</taxon>
        <taxon>Bacillota</taxon>
        <taxon>Clostridia</taxon>
        <taxon>Eubacteriales</taxon>
        <taxon>Clostridiaceae</taxon>
        <taxon>Clostridium</taxon>
    </lineage>
</organism>
<feature type="transmembrane region" description="Helical" evidence="8">
    <location>
        <begin position="359"/>
        <end position="380"/>
    </location>
</feature>
<feature type="transmembrane region" description="Helical" evidence="8">
    <location>
        <begin position="70"/>
        <end position="89"/>
    </location>
</feature>
<evidence type="ECO:0000313" key="11">
    <source>
        <dbReference type="Proteomes" id="UP000512286"/>
    </source>
</evidence>
<keyword evidence="4" id="KW-0997">Cell inner membrane</keyword>
<keyword evidence="5 8" id="KW-0812">Transmembrane</keyword>
<evidence type="ECO:0000256" key="6">
    <source>
        <dbReference type="ARBA" id="ARBA00022989"/>
    </source>
</evidence>
<name>A0A7D6ZYS0_9CLOT</name>